<protein>
    <recommendedName>
        <fullName evidence="3">RHS repeat-associated core domain-containing protein</fullName>
    </recommendedName>
</protein>
<proteinExistence type="predicted"/>
<dbReference type="NCBIfam" id="TIGR03696">
    <property type="entry name" value="Rhs_assc_core"/>
    <property type="match status" value="1"/>
</dbReference>
<sequence length="340" mass="37203">MLRSGDCRRRSICGRYAVENQVYDIVDTRRIDKTAAGAGSQSSFENKVCRVHGGLTGEKTGLGVTLKVMSGDQVKISAESFYPMPGGGSPGSSISMTLSELLTSFVQSNIISAAGHSGVSTSGVSGAGANSSLLPLHLGGLSEGANNARAFVNWILFDDQFKFVAGDAEPVKEFGGYKLHTKFVNLPVQVTKNGFLYIYVSNESNLPVYFDNLVVTHTPGALVEESHYYPFGLTMAGINSKALAFGEPGNKIKYNNMELQSEEFSDGVGLQMYEYKYRFYDYQIGRFISQDGLADKYNHYAPYQFAGNQVPNAIDQDGLEPYLPNYAMEYRLAKEFGRTD</sequence>
<keyword evidence="2" id="KW-1185">Reference proteome</keyword>
<dbReference type="Proteomes" id="UP001165367">
    <property type="component" value="Unassembled WGS sequence"/>
</dbReference>
<evidence type="ECO:0000313" key="1">
    <source>
        <dbReference type="EMBL" id="MCG2613575.1"/>
    </source>
</evidence>
<dbReference type="Gene3D" id="2.180.10.10">
    <property type="entry name" value="RHS repeat-associated core"/>
    <property type="match status" value="1"/>
</dbReference>
<dbReference type="InterPro" id="IPR022385">
    <property type="entry name" value="Rhs_assc_core"/>
</dbReference>
<dbReference type="EMBL" id="JAKLTR010000002">
    <property type="protein sequence ID" value="MCG2613575.1"/>
    <property type="molecule type" value="Genomic_DNA"/>
</dbReference>
<organism evidence="1 2">
    <name type="scientific">Terrimonas ginsenosidimutans</name>
    <dbReference type="NCBI Taxonomy" id="2908004"/>
    <lineage>
        <taxon>Bacteria</taxon>
        <taxon>Pseudomonadati</taxon>
        <taxon>Bacteroidota</taxon>
        <taxon>Chitinophagia</taxon>
        <taxon>Chitinophagales</taxon>
        <taxon>Chitinophagaceae</taxon>
        <taxon>Terrimonas</taxon>
    </lineage>
</organism>
<comment type="caution">
    <text evidence="1">The sequence shown here is derived from an EMBL/GenBank/DDBJ whole genome shotgun (WGS) entry which is preliminary data.</text>
</comment>
<evidence type="ECO:0008006" key="3">
    <source>
        <dbReference type="Google" id="ProtNLM"/>
    </source>
</evidence>
<gene>
    <name evidence="1" type="ORF">LZZ85_04755</name>
</gene>
<dbReference type="RefSeq" id="WP_237868973.1">
    <property type="nucleotide sequence ID" value="NZ_JAKLTR010000002.1"/>
</dbReference>
<name>A0ABS9KMQ6_9BACT</name>
<reference evidence="1" key="1">
    <citation type="submission" date="2022-01" db="EMBL/GenBank/DDBJ databases">
        <authorList>
            <person name="Jo J.-H."/>
            <person name="Im W.-T."/>
        </authorList>
    </citation>
    <scope>NUCLEOTIDE SEQUENCE</scope>
    <source>
        <strain evidence="1">NA20</strain>
    </source>
</reference>
<accession>A0ABS9KMQ6</accession>
<evidence type="ECO:0000313" key="2">
    <source>
        <dbReference type="Proteomes" id="UP001165367"/>
    </source>
</evidence>